<dbReference type="OrthoDB" id="61815at2759"/>
<dbReference type="InterPro" id="IPR043358">
    <property type="entry name" value="GNL1-like"/>
</dbReference>
<dbReference type="EMBL" id="PJQM01003024">
    <property type="protein sequence ID" value="RCH91243.1"/>
    <property type="molecule type" value="Genomic_DNA"/>
</dbReference>
<protein>
    <submittedName>
        <fullName evidence="3">Ferrous iron transport protein B</fullName>
    </submittedName>
</protein>
<dbReference type="PANTHER" id="PTHR45709:SF3">
    <property type="entry name" value="GUANINE NUCLEOTIDE-BINDING PROTEIN-LIKE 1"/>
    <property type="match status" value="1"/>
</dbReference>
<proteinExistence type="predicted"/>
<reference evidence="3 4" key="1">
    <citation type="journal article" date="2018" name="G3 (Bethesda)">
        <title>Phylogenetic and Phylogenomic Definition of Rhizopus Species.</title>
        <authorList>
            <person name="Gryganskyi A.P."/>
            <person name="Golan J."/>
            <person name="Dolatabadi S."/>
            <person name="Mondo S."/>
            <person name="Robb S."/>
            <person name="Idnurm A."/>
            <person name="Muszewska A."/>
            <person name="Steczkiewicz K."/>
            <person name="Masonjones S."/>
            <person name="Liao H.L."/>
            <person name="Gajdeczka M.T."/>
            <person name="Anike F."/>
            <person name="Vuek A."/>
            <person name="Anishchenko I.M."/>
            <person name="Voigt K."/>
            <person name="de Hoog G.S."/>
            <person name="Smith M.E."/>
            <person name="Heitman J."/>
            <person name="Vilgalys R."/>
            <person name="Stajich J.E."/>
        </authorList>
    </citation>
    <scope>NUCLEOTIDE SEQUENCE [LARGE SCALE GENOMIC DNA]</scope>
    <source>
        <strain evidence="3 4">LSU 92-RS-03</strain>
    </source>
</reference>
<dbReference type="Gene3D" id="3.40.50.300">
    <property type="entry name" value="P-loop containing nucleotide triphosphate hydrolases"/>
    <property type="match status" value="1"/>
</dbReference>
<evidence type="ECO:0000256" key="1">
    <source>
        <dbReference type="ARBA" id="ARBA00022741"/>
    </source>
</evidence>
<dbReference type="GO" id="GO:0005525">
    <property type="term" value="F:GTP binding"/>
    <property type="evidence" value="ECO:0007669"/>
    <property type="project" value="UniProtKB-KW"/>
</dbReference>
<organism evidence="3 4">
    <name type="scientific">Rhizopus stolonifer</name>
    <name type="common">Rhizopus nigricans</name>
    <dbReference type="NCBI Taxonomy" id="4846"/>
    <lineage>
        <taxon>Eukaryota</taxon>
        <taxon>Fungi</taxon>
        <taxon>Fungi incertae sedis</taxon>
        <taxon>Mucoromycota</taxon>
        <taxon>Mucoromycotina</taxon>
        <taxon>Mucoromycetes</taxon>
        <taxon>Mucorales</taxon>
        <taxon>Mucorineae</taxon>
        <taxon>Rhizopodaceae</taxon>
        <taxon>Rhizopus</taxon>
    </lineage>
</organism>
<comment type="caution">
    <text evidence="3">The sequence shown here is derived from an EMBL/GenBank/DDBJ whole genome shotgun (WGS) entry which is preliminary data.</text>
</comment>
<evidence type="ECO:0000256" key="2">
    <source>
        <dbReference type="ARBA" id="ARBA00023134"/>
    </source>
</evidence>
<dbReference type="Proteomes" id="UP000253551">
    <property type="component" value="Unassembled WGS sequence"/>
</dbReference>
<dbReference type="GO" id="GO:0003924">
    <property type="term" value="F:GTPase activity"/>
    <property type="evidence" value="ECO:0007669"/>
    <property type="project" value="InterPro"/>
</dbReference>
<dbReference type="AlphaFoldDB" id="A0A367JMT4"/>
<sequence length="192" mass="21502">MKRTVVSASKTPGHTKHFQTIHIADNVRLCDSPGLVFPAMIPRALQILSGMYPIAQVQEPYSAIGYLAQHIPLEDVLSLTPFDLDSYDKKTYQWSTWSICEAFAEDRGFHTAKTAQPDIYRAANAMLRLTAEGRILLSFKPPGFFTSTKYEKLRVIEADLQNESDQESDSEEQQQKIVITRGGFSALASDSE</sequence>
<evidence type="ECO:0000313" key="4">
    <source>
        <dbReference type="Proteomes" id="UP000253551"/>
    </source>
</evidence>
<keyword evidence="4" id="KW-1185">Reference proteome</keyword>
<dbReference type="STRING" id="4846.A0A367JMT4"/>
<dbReference type="InterPro" id="IPR027417">
    <property type="entry name" value="P-loop_NTPase"/>
</dbReference>
<gene>
    <name evidence="3" type="primary">NS4</name>
    <name evidence="3" type="ORF">CU098_003926</name>
</gene>
<dbReference type="PANTHER" id="PTHR45709">
    <property type="entry name" value="LARGE SUBUNIT GTPASE 1 HOMOLOG-RELATED"/>
    <property type="match status" value="1"/>
</dbReference>
<evidence type="ECO:0000313" key="3">
    <source>
        <dbReference type="EMBL" id="RCH91243.1"/>
    </source>
</evidence>
<keyword evidence="2" id="KW-0342">GTP-binding</keyword>
<accession>A0A367JMT4</accession>
<name>A0A367JMT4_RHIST</name>
<keyword evidence="1" id="KW-0547">Nucleotide-binding</keyword>